<name>A0A9J6B1A9_SOLCO</name>
<feature type="region of interest" description="Disordered" evidence="1">
    <location>
        <begin position="58"/>
        <end position="97"/>
    </location>
</feature>
<gene>
    <name evidence="2" type="ORF">H5410_002282</name>
</gene>
<dbReference type="AlphaFoldDB" id="A0A9J6B1A9"/>
<sequence>MILIYIFIHKFIEIFSQSENNVGDETGTTTDTTGPQPIQIINPVRETLFLDNIYEEAEQRRRQEEKEDFDNNIEGIATSGDLSPRQIHKLKESNKKI</sequence>
<protein>
    <submittedName>
        <fullName evidence="2">Uncharacterized protein</fullName>
    </submittedName>
</protein>
<evidence type="ECO:0000256" key="1">
    <source>
        <dbReference type="SAM" id="MobiDB-lite"/>
    </source>
</evidence>
<reference evidence="2 3" key="1">
    <citation type="submission" date="2020-09" db="EMBL/GenBank/DDBJ databases">
        <title>De no assembly of potato wild relative species, Solanum commersonii.</title>
        <authorList>
            <person name="Cho K."/>
        </authorList>
    </citation>
    <scope>NUCLEOTIDE SEQUENCE [LARGE SCALE GENOMIC DNA]</scope>
    <source>
        <strain evidence="2">LZ3.2</strain>
        <tissue evidence="2">Leaf</tissue>
    </source>
</reference>
<evidence type="ECO:0000313" key="3">
    <source>
        <dbReference type="Proteomes" id="UP000824120"/>
    </source>
</evidence>
<accession>A0A9J6B1A9</accession>
<proteinExistence type="predicted"/>
<dbReference type="EMBL" id="JACXVP010000001">
    <property type="protein sequence ID" value="KAG5630565.1"/>
    <property type="molecule type" value="Genomic_DNA"/>
</dbReference>
<keyword evidence="3" id="KW-1185">Reference proteome</keyword>
<comment type="caution">
    <text evidence="2">The sequence shown here is derived from an EMBL/GenBank/DDBJ whole genome shotgun (WGS) entry which is preliminary data.</text>
</comment>
<dbReference type="Proteomes" id="UP000824120">
    <property type="component" value="Chromosome 1"/>
</dbReference>
<organism evidence="2 3">
    <name type="scientific">Solanum commersonii</name>
    <name type="common">Commerson's wild potato</name>
    <name type="synonym">Commerson's nightshade</name>
    <dbReference type="NCBI Taxonomy" id="4109"/>
    <lineage>
        <taxon>Eukaryota</taxon>
        <taxon>Viridiplantae</taxon>
        <taxon>Streptophyta</taxon>
        <taxon>Embryophyta</taxon>
        <taxon>Tracheophyta</taxon>
        <taxon>Spermatophyta</taxon>
        <taxon>Magnoliopsida</taxon>
        <taxon>eudicotyledons</taxon>
        <taxon>Gunneridae</taxon>
        <taxon>Pentapetalae</taxon>
        <taxon>asterids</taxon>
        <taxon>lamiids</taxon>
        <taxon>Solanales</taxon>
        <taxon>Solanaceae</taxon>
        <taxon>Solanoideae</taxon>
        <taxon>Solaneae</taxon>
        <taxon>Solanum</taxon>
    </lineage>
</organism>
<evidence type="ECO:0000313" key="2">
    <source>
        <dbReference type="EMBL" id="KAG5630565.1"/>
    </source>
</evidence>